<feature type="transmembrane region" description="Helical" evidence="1">
    <location>
        <begin position="530"/>
        <end position="549"/>
    </location>
</feature>
<gene>
    <name evidence="2" type="ORF">ENP47_04285</name>
</gene>
<keyword evidence="1" id="KW-0472">Membrane</keyword>
<feature type="transmembrane region" description="Helical" evidence="1">
    <location>
        <begin position="561"/>
        <end position="579"/>
    </location>
</feature>
<feature type="transmembrane region" description="Helical" evidence="1">
    <location>
        <begin position="421"/>
        <end position="441"/>
    </location>
</feature>
<reference evidence="2" key="1">
    <citation type="journal article" date="2020" name="mSystems">
        <title>Genome- and Community-Level Interaction Insights into Carbon Utilization and Element Cycling Functions of Hydrothermarchaeota in Hydrothermal Sediment.</title>
        <authorList>
            <person name="Zhou Z."/>
            <person name="Liu Y."/>
            <person name="Xu W."/>
            <person name="Pan J."/>
            <person name="Luo Z.H."/>
            <person name="Li M."/>
        </authorList>
    </citation>
    <scope>NUCLEOTIDE SEQUENCE [LARGE SCALE GENOMIC DNA]</scope>
    <source>
        <strain evidence="2">SpSt-222</strain>
    </source>
</reference>
<feature type="transmembrane region" description="Helical" evidence="1">
    <location>
        <begin position="210"/>
        <end position="229"/>
    </location>
</feature>
<feature type="transmembrane region" description="Helical" evidence="1">
    <location>
        <begin position="499"/>
        <end position="518"/>
    </location>
</feature>
<feature type="transmembrane region" description="Helical" evidence="1">
    <location>
        <begin position="36"/>
        <end position="54"/>
    </location>
</feature>
<dbReference type="AlphaFoldDB" id="A0A7C2B5U4"/>
<dbReference type="NCBIfam" id="TIGR03662">
    <property type="entry name" value="Chlor_Arch_YYY"/>
    <property type="match status" value="1"/>
</dbReference>
<sequence length="759" mass="81601">MNEIAVAVLWQAAWLSCALAVFPAIRSACGDEKLAIGISLAVGPALIALPVWWLSTLLRLPFTPTTLLVSFSLLAVGSWSTALLTRELAALGRGTGRGWPFLLLHTGAFAGYAVFRSFNPAIRYTEKPMELAILSSTIVSSHLPPPDPWFASKPVNYYIFGYVEMAGLAKILGIAPEVAFNLALASLFASAIVSIGAAAGHLAAAQSGGSFRWSAAILAIFLLVGVGNWQTAWALLRNPHDTLTASWWTGPGWNASRVIVDTGFPWAGPPRPTINEFPAFSFVLGDLHPHLLALPLLGAFLGSLSVVTTGTRSVPALVLAGVLLGCLWITNTWALPLAALTVVLVAAIRWWPTVSRTALHIGLLGCVAVVVALPFQVTYIPSYGLLPQDVPPTLARIPLLSRLVRTVGVVVWERSSFGELLRAHGTLLVPGALAVGVLLLGRPTTHRPRTGITVAIAGFVAILALASKTPALVLIGIPLLVAGWLLWQRESSPENWSRALPFLVAAWSGILAVEFFYLRDVFGDRMNTVFKVYFDAWALQAVALPALLLHILRSRGFLRPVSLGLVVLALLAGALYPPLSIWKWTDGFAQAQGLDGLEYLRQAHPDEAAGIQWVRGNAAADAVVLEAPGCSYGMTMEIPHSRVSMATGRPTVLGWDGHEYQWRRGSLEQLAALEERKAALREIFESPSVEHVKEVLDHYDVTYVYIGTLERSGLGANCALLGAPQADQLSDTLEQLGWQPAFVQGDVVIYARPSSSLPH</sequence>
<dbReference type="PANTHER" id="PTHR10790:SF51">
    <property type="entry name" value="TETRATRICOPEPTIDE REPEAT PROTEIN"/>
    <property type="match status" value="1"/>
</dbReference>
<feature type="transmembrane region" description="Helical" evidence="1">
    <location>
        <begin position="182"/>
        <end position="204"/>
    </location>
</feature>
<evidence type="ECO:0008006" key="3">
    <source>
        <dbReference type="Google" id="ProtNLM"/>
    </source>
</evidence>
<feature type="transmembrane region" description="Helical" evidence="1">
    <location>
        <begin position="448"/>
        <end position="465"/>
    </location>
</feature>
<feature type="transmembrane region" description="Helical" evidence="1">
    <location>
        <begin position="316"/>
        <end position="346"/>
    </location>
</feature>
<feature type="transmembrane region" description="Helical" evidence="1">
    <location>
        <begin position="97"/>
        <end position="115"/>
    </location>
</feature>
<feature type="transmembrane region" description="Helical" evidence="1">
    <location>
        <begin position="358"/>
        <end position="377"/>
    </location>
</feature>
<protein>
    <recommendedName>
        <fullName evidence="3">YYY membrane protein</fullName>
    </recommendedName>
</protein>
<proteinExistence type="predicted"/>
<name>A0A7C2B5U4_THERO</name>
<evidence type="ECO:0000313" key="2">
    <source>
        <dbReference type="EMBL" id="HEF64803.1"/>
    </source>
</evidence>
<organism evidence="2">
    <name type="scientific">Thermomicrobium roseum</name>
    <dbReference type="NCBI Taxonomy" id="500"/>
    <lineage>
        <taxon>Bacteria</taxon>
        <taxon>Pseudomonadati</taxon>
        <taxon>Thermomicrobiota</taxon>
        <taxon>Thermomicrobia</taxon>
        <taxon>Thermomicrobiales</taxon>
        <taxon>Thermomicrobiaceae</taxon>
        <taxon>Thermomicrobium</taxon>
    </lineage>
</organism>
<dbReference type="PANTHER" id="PTHR10790">
    <property type="entry name" value="TPR-DOMAIN CONTAINING PROTEIN"/>
    <property type="match status" value="1"/>
</dbReference>
<keyword evidence="1" id="KW-0812">Transmembrane</keyword>
<feature type="transmembrane region" description="Helical" evidence="1">
    <location>
        <begin position="291"/>
        <end position="310"/>
    </location>
</feature>
<dbReference type="EMBL" id="DSJL01000009">
    <property type="protein sequence ID" value="HEF64803.1"/>
    <property type="molecule type" value="Genomic_DNA"/>
</dbReference>
<feature type="transmembrane region" description="Helical" evidence="1">
    <location>
        <begin position="471"/>
        <end position="487"/>
    </location>
</feature>
<feature type="transmembrane region" description="Helical" evidence="1">
    <location>
        <begin position="66"/>
        <end position="85"/>
    </location>
</feature>
<dbReference type="Pfam" id="PF10060">
    <property type="entry name" value="DUF2298"/>
    <property type="match status" value="1"/>
</dbReference>
<keyword evidence="1" id="KW-1133">Transmembrane helix</keyword>
<accession>A0A7C2B5U4</accession>
<comment type="caution">
    <text evidence="2">The sequence shown here is derived from an EMBL/GenBank/DDBJ whole genome shotgun (WGS) entry which is preliminary data.</text>
</comment>
<evidence type="ECO:0000256" key="1">
    <source>
        <dbReference type="SAM" id="Phobius"/>
    </source>
</evidence>
<dbReference type="InterPro" id="IPR018746">
    <property type="entry name" value="DUF2298"/>
</dbReference>